<organism evidence="2 3">
    <name type="scientific">Labilithrix luteola</name>
    <dbReference type="NCBI Taxonomy" id="1391654"/>
    <lineage>
        <taxon>Bacteria</taxon>
        <taxon>Pseudomonadati</taxon>
        <taxon>Myxococcota</taxon>
        <taxon>Polyangia</taxon>
        <taxon>Polyangiales</taxon>
        <taxon>Labilitrichaceae</taxon>
        <taxon>Labilithrix</taxon>
    </lineage>
</organism>
<proteinExistence type="predicted"/>
<dbReference type="AlphaFoldDB" id="A0A0K1PU18"/>
<evidence type="ECO:0000313" key="3">
    <source>
        <dbReference type="Proteomes" id="UP000064967"/>
    </source>
</evidence>
<sequence>MNHGSVSLDPVLQGSPSARDHHAAAFRRGGRCFSMLPHARCSFGLAGCRVVSPGQQMFAPNTAPRSPS</sequence>
<dbReference type="STRING" id="1391654.AKJ09_03520"/>
<keyword evidence="3" id="KW-1185">Reference proteome</keyword>
<evidence type="ECO:0000256" key="1">
    <source>
        <dbReference type="SAM" id="MobiDB-lite"/>
    </source>
</evidence>
<gene>
    <name evidence="2" type="ORF">AKJ09_03520</name>
</gene>
<dbReference type="EMBL" id="CP012333">
    <property type="protein sequence ID" value="AKU96856.1"/>
    <property type="molecule type" value="Genomic_DNA"/>
</dbReference>
<feature type="region of interest" description="Disordered" evidence="1">
    <location>
        <begin position="1"/>
        <end position="20"/>
    </location>
</feature>
<reference evidence="2 3" key="1">
    <citation type="submission" date="2015-08" db="EMBL/GenBank/DDBJ databases">
        <authorList>
            <person name="Babu N.S."/>
            <person name="Beckwith C.J."/>
            <person name="Beseler K.G."/>
            <person name="Brison A."/>
            <person name="Carone J.V."/>
            <person name="Caskin T.P."/>
            <person name="Diamond M."/>
            <person name="Durham M.E."/>
            <person name="Foxe J.M."/>
            <person name="Go M."/>
            <person name="Henderson B.A."/>
            <person name="Jones I.B."/>
            <person name="McGettigan J.A."/>
            <person name="Micheletti S.J."/>
            <person name="Nasrallah M.E."/>
            <person name="Ortiz D."/>
            <person name="Piller C.R."/>
            <person name="Privatt S.R."/>
            <person name="Schneider S.L."/>
            <person name="Sharp S."/>
            <person name="Smith T.C."/>
            <person name="Stanton J.D."/>
            <person name="Ullery H.E."/>
            <person name="Wilson R.J."/>
            <person name="Serrano M.G."/>
            <person name="Buck G."/>
            <person name="Lee V."/>
            <person name="Wang Y."/>
            <person name="Carvalho R."/>
            <person name="Voegtly L."/>
            <person name="Shi R."/>
            <person name="Duckworth R."/>
            <person name="Johnson A."/>
            <person name="Loviza R."/>
            <person name="Walstead R."/>
            <person name="Shah Z."/>
            <person name="Kiflezghi M."/>
            <person name="Wade K."/>
            <person name="Ball S.L."/>
            <person name="Bradley K.W."/>
            <person name="Asai D.J."/>
            <person name="Bowman C.A."/>
            <person name="Russell D.A."/>
            <person name="Pope W.H."/>
            <person name="Jacobs-Sera D."/>
            <person name="Hendrix R.W."/>
            <person name="Hatfull G.F."/>
        </authorList>
    </citation>
    <scope>NUCLEOTIDE SEQUENCE [LARGE SCALE GENOMIC DNA]</scope>
    <source>
        <strain evidence="2 3">DSM 27648</strain>
    </source>
</reference>
<accession>A0A0K1PU18</accession>
<dbReference type="KEGG" id="llu:AKJ09_03520"/>
<evidence type="ECO:0000313" key="2">
    <source>
        <dbReference type="EMBL" id="AKU96856.1"/>
    </source>
</evidence>
<protein>
    <submittedName>
        <fullName evidence="2">Uncharacterized protein</fullName>
    </submittedName>
</protein>
<name>A0A0K1PU18_9BACT</name>
<dbReference type="Proteomes" id="UP000064967">
    <property type="component" value="Chromosome"/>
</dbReference>